<name>A0A974GYI4_XENLA</name>
<organism evidence="1">
    <name type="scientific">Xenopus laevis</name>
    <name type="common">African clawed frog</name>
    <dbReference type="NCBI Taxonomy" id="8355"/>
    <lineage>
        <taxon>Eukaryota</taxon>
        <taxon>Metazoa</taxon>
        <taxon>Chordata</taxon>
        <taxon>Craniata</taxon>
        <taxon>Vertebrata</taxon>
        <taxon>Euteleostomi</taxon>
        <taxon>Amphibia</taxon>
        <taxon>Batrachia</taxon>
        <taxon>Anura</taxon>
        <taxon>Pipoidea</taxon>
        <taxon>Pipidae</taxon>
        <taxon>Xenopodinae</taxon>
        <taxon>Xenopus</taxon>
        <taxon>Xenopus</taxon>
    </lineage>
</organism>
<dbReference type="Proteomes" id="UP000694892">
    <property type="component" value="Unassembled WGS sequence"/>
</dbReference>
<dbReference type="EMBL" id="KV505185">
    <property type="protein sequence ID" value="OCT55292.1"/>
    <property type="molecule type" value="Genomic_DNA"/>
</dbReference>
<evidence type="ECO:0000313" key="1">
    <source>
        <dbReference type="EMBL" id="OCT55292.1"/>
    </source>
</evidence>
<dbReference type="AlphaFoldDB" id="A0A974GYI4"/>
<protein>
    <submittedName>
        <fullName evidence="1">Uncharacterized protein</fullName>
    </submittedName>
</protein>
<reference evidence="1" key="1">
    <citation type="submission" date="2016-05" db="EMBL/GenBank/DDBJ databases">
        <title>WGS assembly of Xenopus laevis.</title>
        <authorList>
            <person name="Session A."/>
            <person name="Uno Y."/>
            <person name="Kwon T."/>
            <person name="Chapman J."/>
            <person name="Toyoda A."/>
            <person name="Takahashi S."/>
            <person name="Fukui A."/>
            <person name="Hikosaka A."/>
            <person name="Putnam N."/>
            <person name="Stites J."/>
            <person name="Van Heeringen S."/>
            <person name="Quigley I."/>
            <person name="Heinz S."/>
            <person name="Hellsten U."/>
            <person name="Lyons J."/>
            <person name="Suzuki A."/>
            <person name="Kondo M."/>
            <person name="Ogino H."/>
            <person name="Ochi H."/>
            <person name="Bogdanovic O."/>
            <person name="Lister R."/>
            <person name="Georgiou G."/>
            <person name="Paranjpe S."/>
            <person name="Van Kruijsbergen I."/>
            <person name="Mozaffari S."/>
            <person name="Shu S."/>
            <person name="Schmutz J."/>
            <person name="Jenkins J."/>
            <person name="Grimwood J."/>
            <person name="Carlson J."/>
            <person name="Mitros T."/>
            <person name="Simakov O."/>
            <person name="Heald R."/>
            <person name="Miller K."/>
            <person name="Haudenschild C."/>
            <person name="Kuroki Y."/>
            <person name="Tanaka T."/>
            <person name="Michiue T."/>
            <person name="Watanabe M."/>
            <person name="Kinoshita T."/>
            <person name="Ohta Y."/>
            <person name="Mawaribuchi S."/>
            <person name="Suzuki Y."/>
            <person name="Haramoto Y."/>
            <person name="Yamamoto T."/>
            <person name="Takagi C."/>
            <person name="Kitzman J."/>
            <person name="Shendure J."/>
            <person name="Nakayama T."/>
            <person name="Izutsu Y."/>
            <person name="Robert J."/>
            <person name="Dichmann D."/>
            <person name="Flajnik M."/>
            <person name="Houston D."/>
            <person name="Marcotte E."/>
            <person name="Wallingford J."/>
            <person name="Ito Y."/>
            <person name="Asashima M."/>
            <person name="Ueno N."/>
            <person name="Matsuda Y."/>
            <person name="Jan Veenstra G."/>
            <person name="Fujiyama A."/>
            <person name="Harland R."/>
            <person name="Taira M."/>
            <person name="Rokhsar D.S."/>
        </authorList>
    </citation>
    <scope>NUCLEOTIDE SEQUENCE</scope>
    <source>
        <strain evidence="1">J</strain>
        <tissue evidence="1">Blood</tissue>
    </source>
</reference>
<proteinExistence type="predicted"/>
<sequence>MAAPCSSKCSPIAAYCKSCSYVSAAALVVALSLRRPFIHIGNACAVVRQQSPSNPYSSSGCVSGAWSDRGYGTLLVSGIVHS</sequence>
<gene>
    <name evidence="1" type="ORF">XELAEV_18003234mg</name>
</gene>
<accession>A0A974GYI4</accession>